<dbReference type="GO" id="GO:0016020">
    <property type="term" value="C:membrane"/>
    <property type="evidence" value="ECO:0007669"/>
    <property type="project" value="UniProtKB-SubCell"/>
</dbReference>
<evidence type="ECO:0000256" key="1">
    <source>
        <dbReference type="ARBA" id="ARBA00004370"/>
    </source>
</evidence>
<organism evidence="6 7">
    <name type="scientific">Steinernema hermaphroditum</name>
    <dbReference type="NCBI Taxonomy" id="289476"/>
    <lineage>
        <taxon>Eukaryota</taxon>
        <taxon>Metazoa</taxon>
        <taxon>Ecdysozoa</taxon>
        <taxon>Nematoda</taxon>
        <taxon>Chromadorea</taxon>
        <taxon>Rhabditida</taxon>
        <taxon>Tylenchina</taxon>
        <taxon>Panagrolaimomorpha</taxon>
        <taxon>Strongyloidoidea</taxon>
        <taxon>Steinernematidae</taxon>
        <taxon>Steinernema</taxon>
    </lineage>
</organism>
<keyword evidence="2 5" id="KW-0812">Transmembrane</keyword>
<evidence type="ECO:0000256" key="2">
    <source>
        <dbReference type="ARBA" id="ARBA00022692"/>
    </source>
</evidence>
<dbReference type="GO" id="GO:0004930">
    <property type="term" value="F:G protein-coupled receptor activity"/>
    <property type="evidence" value="ECO:0007669"/>
    <property type="project" value="InterPro"/>
</dbReference>
<evidence type="ECO:0008006" key="8">
    <source>
        <dbReference type="Google" id="ProtNLM"/>
    </source>
</evidence>
<reference evidence="6" key="1">
    <citation type="submission" date="2023-06" db="EMBL/GenBank/DDBJ databases">
        <title>Genomic analysis of the entomopathogenic nematode Steinernema hermaphroditum.</title>
        <authorList>
            <person name="Schwarz E.M."/>
            <person name="Heppert J.K."/>
            <person name="Baniya A."/>
            <person name="Schwartz H.T."/>
            <person name="Tan C.-H."/>
            <person name="Antoshechkin I."/>
            <person name="Sternberg P.W."/>
            <person name="Goodrich-Blair H."/>
            <person name="Dillman A.R."/>
        </authorList>
    </citation>
    <scope>NUCLEOTIDE SEQUENCE</scope>
    <source>
        <strain evidence="6">PS9179</strain>
        <tissue evidence="6">Whole animal</tissue>
    </source>
</reference>
<dbReference type="AlphaFoldDB" id="A0AA39HAB3"/>
<evidence type="ECO:0000313" key="6">
    <source>
        <dbReference type="EMBL" id="KAK0400974.1"/>
    </source>
</evidence>
<keyword evidence="4 5" id="KW-0472">Membrane</keyword>
<evidence type="ECO:0000256" key="4">
    <source>
        <dbReference type="ARBA" id="ARBA00023136"/>
    </source>
</evidence>
<feature type="transmembrane region" description="Helical" evidence="5">
    <location>
        <begin position="6"/>
        <end position="26"/>
    </location>
</feature>
<dbReference type="Proteomes" id="UP001175271">
    <property type="component" value="Unassembled WGS sequence"/>
</dbReference>
<dbReference type="Gene3D" id="1.20.1070.10">
    <property type="entry name" value="Rhodopsin 7-helix transmembrane proteins"/>
    <property type="match status" value="1"/>
</dbReference>
<comment type="subcellular location">
    <subcellularLocation>
        <location evidence="1">Membrane</location>
    </subcellularLocation>
</comment>
<gene>
    <name evidence="6" type="ORF">QR680_015541</name>
</gene>
<keyword evidence="3 5" id="KW-1133">Transmembrane helix</keyword>
<name>A0AA39HAB3_9BILA</name>
<proteinExistence type="predicted"/>
<dbReference type="Pfam" id="PF10320">
    <property type="entry name" value="7TM_GPCR_Srsx"/>
    <property type="match status" value="1"/>
</dbReference>
<feature type="transmembrane region" description="Helical" evidence="5">
    <location>
        <begin position="128"/>
        <end position="146"/>
    </location>
</feature>
<comment type="caution">
    <text evidence="6">The sequence shown here is derived from an EMBL/GenBank/DDBJ whole genome shotgun (WGS) entry which is preliminary data.</text>
</comment>
<evidence type="ECO:0000256" key="5">
    <source>
        <dbReference type="SAM" id="Phobius"/>
    </source>
</evidence>
<dbReference type="InterPro" id="IPR019424">
    <property type="entry name" value="7TM_GPCR_Srsx"/>
</dbReference>
<sequence length="183" mass="20116">MLLCFLATVDLACLIYNVVNGVWILIGITLQKPDCFKIVIIYCCTQFVSNSVVLSIALDRLIAVTFPTRYMRLSLLFTIIVAALPGLLTGGVFAVLGTVSLTNDSRKLRGCLVGETTLKGHEKAMKSITAFLIVFVGTYFISRAGIELLWNDGNNTADVKLLWNDGNAAKDGNFFKKTMVRRV</sequence>
<keyword evidence="7" id="KW-1185">Reference proteome</keyword>
<feature type="transmembrane region" description="Helical" evidence="5">
    <location>
        <begin position="70"/>
        <end position="99"/>
    </location>
</feature>
<dbReference type="SMART" id="SM01381">
    <property type="entry name" value="7TM_GPCR_Srsx"/>
    <property type="match status" value="1"/>
</dbReference>
<dbReference type="InterPro" id="IPR000276">
    <property type="entry name" value="GPCR_Rhodpsn"/>
</dbReference>
<dbReference type="EMBL" id="JAUCMV010000004">
    <property type="protein sequence ID" value="KAK0400974.1"/>
    <property type="molecule type" value="Genomic_DNA"/>
</dbReference>
<dbReference type="SUPFAM" id="SSF81321">
    <property type="entry name" value="Family A G protein-coupled receptor-like"/>
    <property type="match status" value="1"/>
</dbReference>
<evidence type="ECO:0000256" key="3">
    <source>
        <dbReference type="ARBA" id="ARBA00022989"/>
    </source>
</evidence>
<accession>A0AA39HAB3</accession>
<protein>
    <recommendedName>
        <fullName evidence="8">G-protein coupled receptors family 1 profile domain-containing protein</fullName>
    </recommendedName>
</protein>
<evidence type="ECO:0000313" key="7">
    <source>
        <dbReference type="Proteomes" id="UP001175271"/>
    </source>
</evidence>